<keyword evidence="1" id="KW-0862">Zinc</keyword>
<dbReference type="InterPro" id="IPR025704">
    <property type="entry name" value="E3_Ub_ligase_UBR4_C"/>
</dbReference>
<protein>
    <recommendedName>
        <fullName evidence="2">E3 ubiquitin ligase UBR4 C-terminal domain-containing protein</fullName>
    </recommendedName>
</protein>
<dbReference type="PANTHER" id="PTHR21725">
    <property type="entry name" value="E3 UBIQUITIN-PROTEIN LIGASE UBR4"/>
    <property type="match status" value="1"/>
</dbReference>
<reference evidence="3 4" key="1">
    <citation type="journal article" date="2023" name="Nucleic Acids Res.">
        <title>The hologenome of Daphnia magna reveals possible DNA methylation and microbiome-mediated evolution of the host genome.</title>
        <authorList>
            <person name="Chaturvedi A."/>
            <person name="Li X."/>
            <person name="Dhandapani V."/>
            <person name="Marshall H."/>
            <person name="Kissane S."/>
            <person name="Cuenca-Cambronero M."/>
            <person name="Asole G."/>
            <person name="Calvet F."/>
            <person name="Ruiz-Romero M."/>
            <person name="Marangio P."/>
            <person name="Guigo R."/>
            <person name="Rago D."/>
            <person name="Mirbahai L."/>
            <person name="Eastwood N."/>
            <person name="Colbourne J.K."/>
            <person name="Zhou J."/>
            <person name="Mallon E."/>
            <person name="Orsini L."/>
        </authorList>
    </citation>
    <scope>NUCLEOTIDE SEQUENCE [LARGE SCALE GENOMIC DNA]</scope>
    <source>
        <strain evidence="3">LRV0_1</strain>
    </source>
</reference>
<dbReference type="EMBL" id="JAOYFB010000036">
    <property type="protein sequence ID" value="KAK4021092.1"/>
    <property type="molecule type" value="Genomic_DNA"/>
</dbReference>
<evidence type="ECO:0000313" key="4">
    <source>
        <dbReference type="Proteomes" id="UP001234178"/>
    </source>
</evidence>
<keyword evidence="4" id="KW-1185">Reference proteome</keyword>
<feature type="domain" description="E3 ubiquitin ligase UBR4 C-terminal" evidence="2">
    <location>
        <begin position="1"/>
        <end position="64"/>
    </location>
</feature>
<organism evidence="3 4">
    <name type="scientific">Daphnia magna</name>
    <dbReference type="NCBI Taxonomy" id="35525"/>
    <lineage>
        <taxon>Eukaryota</taxon>
        <taxon>Metazoa</taxon>
        <taxon>Ecdysozoa</taxon>
        <taxon>Arthropoda</taxon>
        <taxon>Crustacea</taxon>
        <taxon>Branchiopoda</taxon>
        <taxon>Diplostraca</taxon>
        <taxon>Cladocera</taxon>
        <taxon>Anomopoda</taxon>
        <taxon>Daphniidae</taxon>
        <taxon>Daphnia</taxon>
    </lineage>
</organism>
<proteinExistence type="inferred from homology"/>
<feature type="region of interest" description="UBR4 E3 catalytic module" evidence="1">
    <location>
        <begin position="1"/>
        <end position="130"/>
    </location>
</feature>
<dbReference type="InterPro" id="IPR045189">
    <property type="entry name" value="UBR4-like"/>
</dbReference>
<evidence type="ECO:0000259" key="2">
    <source>
        <dbReference type="Pfam" id="PF13764"/>
    </source>
</evidence>
<sequence>MKTNALGQVKAENPILQQLVDMGLGEEPGPVCVICREGYRFQPGRVLAIYTFSRRCQLEDLESQLWYGSPHASSTASSPPVSSGRACEFWPCSSQHLPPGMHRSSGHRIRVYVPRPEVAHFALRAGTVFQ</sequence>
<gene>
    <name evidence="3" type="ORF">OUZ56_003023</name>
</gene>
<name>A0ABR0A7H6_9CRUS</name>
<comment type="caution">
    <text evidence="3">The sequence shown here is derived from an EMBL/GenBank/DDBJ whole genome shotgun (WGS) entry which is preliminary data.</text>
</comment>
<dbReference type="Proteomes" id="UP001234178">
    <property type="component" value="Unassembled WGS sequence"/>
</dbReference>
<comment type="similarity">
    <text evidence="1">Belongs to the UBR4 family.</text>
</comment>
<evidence type="ECO:0000256" key="1">
    <source>
        <dbReference type="PROSITE-ProRule" id="PRU01388"/>
    </source>
</evidence>
<dbReference type="PANTHER" id="PTHR21725:SF1">
    <property type="entry name" value="E3 UBIQUITIN-PROTEIN LIGASE UBR4"/>
    <property type="match status" value="1"/>
</dbReference>
<accession>A0ABR0A7H6</accession>
<keyword evidence="1" id="KW-0479">Metal-binding</keyword>
<dbReference type="PROSITE" id="PS52043">
    <property type="entry name" value="UBR4_E3"/>
    <property type="match status" value="1"/>
</dbReference>
<dbReference type="Pfam" id="PF13764">
    <property type="entry name" value="E3_UbLigase_R4"/>
    <property type="match status" value="1"/>
</dbReference>
<evidence type="ECO:0000313" key="3">
    <source>
        <dbReference type="EMBL" id="KAK4021092.1"/>
    </source>
</evidence>
<keyword evidence="1" id="KW-0863">Zinc-finger</keyword>